<organism evidence="8 9">
    <name type="scientific">Desulforamulus ruminis (strain ATCC 23193 / DSM 2154 / NCIMB 8452 / DL)</name>
    <name type="common">Desulfotomaculum ruminis</name>
    <dbReference type="NCBI Taxonomy" id="696281"/>
    <lineage>
        <taxon>Bacteria</taxon>
        <taxon>Bacillati</taxon>
        <taxon>Bacillota</taxon>
        <taxon>Clostridia</taxon>
        <taxon>Eubacteriales</taxon>
        <taxon>Peptococcaceae</taxon>
        <taxon>Desulforamulus</taxon>
    </lineage>
</organism>
<dbReference type="HOGENOM" id="CLU_062618_5_5_9"/>
<evidence type="ECO:0000256" key="3">
    <source>
        <dbReference type="ARBA" id="ARBA00023163"/>
    </source>
</evidence>
<evidence type="ECO:0000313" key="9">
    <source>
        <dbReference type="Proteomes" id="UP000009234"/>
    </source>
</evidence>
<comment type="function">
    <text evidence="4">May be an activator protein for the gylABX operon.</text>
</comment>
<keyword evidence="3" id="KW-0804">Transcription</keyword>
<dbReference type="GO" id="GO:0045892">
    <property type="term" value="P:negative regulation of DNA-templated transcription"/>
    <property type="evidence" value="ECO:0007669"/>
    <property type="project" value="TreeGrafter"/>
</dbReference>
<feature type="domain" description="IclR-ED" evidence="7">
    <location>
        <begin position="72"/>
        <end position="255"/>
    </location>
</feature>
<dbReference type="SMART" id="SM00346">
    <property type="entry name" value="HTH_ICLR"/>
    <property type="match status" value="1"/>
</dbReference>
<dbReference type="PROSITE" id="PS51078">
    <property type="entry name" value="ICLR_ED"/>
    <property type="match status" value="1"/>
</dbReference>
<dbReference type="Proteomes" id="UP000009234">
    <property type="component" value="Chromosome"/>
</dbReference>
<evidence type="ECO:0000256" key="2">
    <source>
        <dbReference type="ARBA" id="ARBA00023125"/>
    </source>
</evidence>
<accession>F6DN70</accession>
<keyword evidence="2" id="KW-0238">DNA-binding</keyword>
<evidence type="ECO:0000259" key="6">
    <source>
        <dbReference type="PROSITE" id="PS51077"/>
    </source>
</evidence>
<keyword evidence="9" id="KW-1185">Reference proteome</keyword>
<proteinExistence type="predicted"/>
<dbReference type="Pfam" id="PF09339">
    <property type="entry name" value="HTH_IclR"/>
    <property type="match status" value="1"/>
</dbReference>
<dbReference type="Pfam" id="PF01614">
    <property type="entry name" value="IclR_C"/>
    <property type="match status" value="1"/>
</dbReference>
<sequence>MTTRIGQTVQSLERALKILEVLGNYQKGLGVTELAHEVDLHKSTVHRLLGTLAQRGFVEQDSETERYKLGLKIIELSNKMLTNMEVRQEARPFLEELMQFANEVVHLCVLRQGEIVYIDKVECPSTIRMYSQVGRRGPVHSTGVGKAILAFLPQEEVVKILQEKGMPRKTPNTITDIDEMLKHLAEIKLQGFSIDEVENELGIRCVAAPVWDHSGQVIASISVAGPESRVTRERVPELAAKIRETGLKISHRLGYCP</sequence>
<dbReference type="PROSITE" id="PS51077">
    <property type="entry name" value="HTH_ICLR"/>
    <property type="match status" value="1"/>
</dbReference>
<dbReference type="InterPro" id="IPR014757">
    <property type="entry name" value="Tscrpt_reg_IclR_C"/>
</dbReference>
<dbReference type="PANTHER" id="PTHR30136:SF24">
    <property type="entry name" value="HTH-TYPE TRANSCRIPTIONAL REPRESSOR ALLR"/>
    <property type="match status" value="1"/>
</dbReference>
<evidence type="ECO:0000313" key="8">
    <source>
        <dbReference type="EMBL" id="AEG60659.1"/>
    </source>
</evidence>
<dbReference type="GO" id="GO:0003700">
    <property type="term" value="F:DNA-binding transcription factor activity"/>
    <property type="evidence" value="ECO:0007669"/>
    <property type="project" value="TreeGrafter"/>
</dbReference>
<dbReference type="GO" id="GO:0003677">
    <property type="term" value="F:DNA binding"/>
    <property type="evidence" value="ECO:0007669"/>
    <property type="project" value="UniProtKB-KW"/>
</dbReference>
<dbReference type="AlphaFoldDB" id="F6DN70"/>
<dbReference type="RefSeq" id="WP_013842415.1">
    <property type="nucleotide sequence ID" value="NC_015589.1"/>
</dbReference>
<dbReference type="InterPro" id="IPR036390">
    <property type="entry name" value="WH_DNA-bd_sf"/>
</dbReference>
<dbReference type="eggNOG" id="COG1414">
    <property type="taxonomic scope" value="Bacteria"/>
</dbReference>
<feature type="domain" description="HTH iclR-type" evidence="6">
    <location>
        <begin position="9"/>
        <end position="71"/>
    </location>
</feature>
<dbReference type="Gene3D" id="1.10.10.10">
    <property type="entry name" value="Winged helix-like DNA-binding domain superfamily/Winged helix DNA-binding domain"/>
    <property type="match status" value="1"/>
</dbReference>
<dbReference type="InterPro" id="IPR036388">
    <property type="entry name" value="WH-like_DNA-bd_sf"/>
</dbReference>
<name>F6DN70_DESRL</name>
<dbReference type="EMBL" id="CP002780">
    <property type="protein sequence ID" value="AEG60659.1"/>
    <property type="molecule type" value="Genomic_DNA"/>
</dbReference>
<dbReference type="Gene3D" id="3.30.450.40">
    <property type="match status" value="1"/>
</dbReference>
<evidence type="ECO:0000256" key="5">
    <source>
        <dbReference type="ARBA" id="ARBA00070406"/>
    </source>
</evidence>
<gene>
    <name evidence="8" type="ordered locus">Desru_2418</name>
</gene>
<dbReference type="InterPro" id="IPR005471">
    <property type="entry name" value="Tscrpt_reg_IclR_N"/>
</dbReference>
<dbReference type="SUPFAM" id="SSF46785">
    <property type="entry name" value="Winged helix' DNA-binding domain"/>
    <property type="match status" value="1"/>
</dbReference>
<dbReference type="PANTHER" id="PTHR30136">
    <property type="entry name" value="HELIX-TURN-HELIX TRANSCRIPTIONAL REGULATOR, ICLR FAMILY"/>
    <property type="match status" value="1"/>
</dbReference>
<evidence type="ECO:0000259" key="7">
    <source>
        <dbReference type="PROSITE" id="PS51078"/>
    </source>
</evidence>
<dbReference type="SUPFAM" id="SSF55781">
    <property type="entry name" value="GAF domain-like"/>
    <property type="match status" value="1"/>
</dbReference>
<dbReference type="InterPro" id="IPR050707">
    <property type="entry name" value="HTH_MetabolicPath_Reg"/>
</dbReference>
<evidence type="ECO:0000256" key="1">
    <source>
        <dbReference type="ARBA" id="ARBA00023015"/>
    </source>
</evidence>
<reference evidence="9" key="1">
    <citation type="submission" date="2011-05" db="EMBL/GenBank/DDBJ databases">
        <title>Complete sequence of Desulfotomaculum ruminis DSM 2154.</title>
        <authorList>
            <person name="Lucas S."/>
            <person name="Copeland A."/>
            <person name="Lapidus A."/>
            <person name="Cheng J.-F."/>
            <person name="Goodwin L."/>
            <person name="Pitluck S."/>
            <person name="Lu M."/>
            <person name="Detter J.C."/>
            <person name="Han C."/>
            <person name="Tapia R."/>
            <person name="Land M."/>
            <person name="Hauser L."/>
            <person name="Kyrpides N."/>
            <person name="Ivanova N."/>
            <person name="Mikhailova N."/>
            <person name="Pagani I."/>
            <person name="Stams A.J.M."/>
            <person name="Plugge C.M."/>
            <person name="Muyzer G."/>
            <person name="Kuever J."/>
            <person name="Parshina S.N."/>
            <person name="Ivanova A.E."/>
            <person name="Nazina T.N."/>
            <person name="Brambilla E."/>
            <person name="Spring S."/>
            <person name="Klenk H.-P."/>
            <person name="Woyke T."/>
        </authorList>
    </citation>
    <scope>NUCLEOTIDE SEQUENCE [LARGE SCALE GENOMIC DNA]</scope>
    <source>
        <strain evidence="9">ATCC 23193 / DSM 2154 / NCIB 8452 / DL</strain>
    </source>
</reference>
<dbReference type="STRING" id="696281.Desru_2418"/>
<dbReference type="KEGG" id="dru:Desru_2418"/>
<protein>
    <recommendedName>
        <fullName evidence="5">Glycerol operon regulatory protein</fullName>
    </recommendedName>
</protein>
<reference evidence="8 9" key="2">
    <citation type="journal article" date="2012" name="Stand. Genomic Sci.">
        <title>Complete genome sequence of the sulfate-reducing firmicute Desulfotomaculum ruminis type strain (DL(T)).</title>
        <authorList>
            <person name="Spring S."/>
            <person name="Visser M."/>
            <person name="Lu M."/>
            <person name="Copeland A."/>
            <person name="Lapidus A."/>
            <person name="Lucas S."/>
            <person name="Cheng J.F."/>
            <person name="Han C."/>
            <person name="Tapia R."/>
            <person name="Goodwin L.A."/>
            <person name="Pitluck S."/>
            <person name="Ivanova N."/>
            <person name="Land M."/>
            <person name="Hauser L."/>
            <person name="Larimer F."/>
            <person name="Rohde M."/>
            <person name="Goker M."/>
            <person name="Detter J.C."/>
            <person name="Kyrpides N.C."/>
            <person name="Woyke T."/>
            <person name="Schaap P.J."/>
            <person name="Plugge C.M."/>
            <person name="Muyzer G."/>
            <person name="Kuever J."/>
            <person name="Pereira I.A."/>
            <person name="Parshina S.N."/>
            <person name="Bernier-Latmani R."/>
            <person name="Stams A.J."/>
            <person name="Klenk H.P."/>
        </authorList>
    </citation>
    <scope>NUCLEOTIDE SEQUENCE [LARGE SCALE GENOMIC DNA]</scope>
    <source>
        <strain evidence="9">ATCC 23193 / DSM 2154 / NCIB 8452 / DL</strain>
    </source>
</reference>
<keyword evidence="1" id="KW-0805">Transcription regulation</keyword>
<dbReference type="InterPro" id="IPR029016">
    <property type="entry name" value="GAF-like_dom_sf"/>
</dbReference>
<evidence type="ECO:0000256" key="4">
    <source>
        <dbReference type="ARBA" id="ARBA00058938"/>
    </source>
</evidence>
<dbReference type="FunFam" id="1.10.10.10:FF:000056">
    <property type="entry name" value="IclR family transcriptional regulator"/>
    <property type="match status" value="1"/>
</dbReference>